<dbReference type="AlphaFoldDB" id="A0AAE0BYZ9"/>
<accession>A0AAE0BYZ9</accession>
<protein>
    <submittedName>
        <fullName evidence="1">Uncharacterized protein</fullName>
    </submittedName>
</protein>
<gene>
    <name evidence="1" type="ORF">CYMTET_45939</name>
</gene>
<dbReference type="EMBL" id="LGRX02031851">
    <property type="protein sequence ID" value="KAK3244445.1"/>
    <property type="molecule type" value="Genomic_DNA"/>
</dbReference>
<organism evidence="1 2">
    <name type="scientific">Cymbomonas tetramitiformis</name>
    <dbReference type="NCBI Taxonomy" id="36881"/>
    <lineage>
        <taxon>Eukaryota</taxon>
        <taxon>Viridiplantae</taxon>
        <taxon>Chlorophyta</taxon>
        <taxon>Pyramimonadophyceae</taxon>
        <taxon>Pyramimonadales</taxon>
        <taxon>Pyramimonadaceae</taxon>
        <taxon>Cymbomonas</taxon>
    </lineage>
</organism>
<keyword evidence="2" id="KW-1185">Reference proteome</keyword>
<name>A0AAE0BYZ9_9CHLO</name>
<comment type="caution">
    <text evidence="1">The sequence shown here is derived from an EMBL/GenBank/DDBJ whole genome shotgun (WGS) entry which is preliminary data.</text>
</comment>
<reference evidence="1 2" key="1">
    <citation type="journal article" date="2015" name="Genome Biol. Evol.">
        <title>Comparative Genomics of a Bacterivorous Green Alga Reveals Evolutionary Causalities and Consequences of Phago-Mixotrophic Mode of Nutrition.</title>
        <authorList>
            <person name="Burns J.A."/>
            <person name="Paasch A."/>
            <person name="Narechania A."/>
            <person name="Kim E."/>
        </authorList>
    </citation>
    <scope>NUCLEOTIDE SEQUENCE [LARGE SCALE GENOMIC DNA]</scope>
    <source>
        <strain evidence="1 2">PLY_AMNH</strain>
    </source>
</reference>
<evidence type="ECO:0000313" key="1">
    <source>
        <dbReference type="EMBL" id="KAK3244445.1"/>
    </source>
</evidence>
<evidence type="ECO:0000313" key="2">
    <source>
        <dbReference type="Proteomes" id="UP001190700"/>
    </source>
</evidence>
<dbReference type="Proteomes" id="UP001190700">
    <property type="component" value="Unassembled WGS sequence"/>
</dbReference>
<sequence>MAKFHFGFIASRVEDCPPPWKLVVYVKTQFAAVGLDLATFDFEDVDKPVIPVVNELVYDTISECIESDSNAELHFVAIDSPTERDDKRAILDLVNGCIALGVRL</sequence>
<proteinExistence type="predicted"/>